<keyword evidence="4" id="KW-0788">Thiol protease</keyword>
<evidence type="ECO:0000256" key="4">
    <source>
        <dbReference type="ARBA" id="ARBA00022807"/>
    </source>
</evidence>
<comment type="similarity">
    <text evidence="1">Belongs to the peptidase C48 family.</text>
</comment>
<protein>
    <submittedName>
        <fullName evidence="7">Ubiquitin-like-specific protease 1D</fullName>
    </submittedName>
</protein>
<keyword evidence="2 7" id="KW-0645">Protease</keyword>
<dbReference type="PANTHER" id="PTHR46915:SF2">
    <property type="entry name" value="UBIQUITIN-LIKE PROTEASE 4"/>
    <property type="match status" value="1"/>
</dbReference>
<accession>A0A2T0FIT3</accession>
<feature type="compositionally biased region" description="Polar residues" evidence="5">
    <location>
        <begin position="179"/>
        <end position="199"/>
    </location>
</feature>
<evidence type="ECO:0000256" key="5">
    <source>
        <dbReference type="SAM" id="MobiDB-lite"/>
    </source>
</evidence>
<evidence type="ECO:0000256" key="2">
    <source>
        <dbReference type="ARBA" id="ARBA00022670"/>
    </source>
</evidence>
<evidence type="ECO:0000259" key="6">
    <source>
        <dbReference type="PROSITE" id="PS50600"/>
    </source>
</evidence>
<dbReference type="GO" id="GO:0016926">
    <property type="term" value="P:protein desumoylation"/>
    <property type="evidence" value="ECO:0007669"/>
    <property type="project" value="UniProtKB-ARBA"/>
</dbReference>
<sequence>MSNKPSRHVKDRGLMHSLNTRPAQYKSLSQMNSSKPRKVLANCSVSCLILEDGPAPGTEKVFKAILHLSPTAIDITWDHKRLLSFWADLSSVEQNIPHEDYLLRGNRPAPIRIRFEDKNDKVLFLNYARKKDKLRSSFSSLSSVESPAKLKLIGSKTPISTLDQPEIEKEDPNRKSSSKNDSPQTNEEHYSGNSFSNSPERAKPKRPRLVVDYAAEDSLDELGMDPAEEPTEESIADLKKRGINGASYTSVSERRAIKLAASDVGRLLPRYYLNDNLINFFSRVFMDEYGNQDSKFSTHVFSTYFYSQAKKASGLDRMASWLSKVPLDKSIYLIPIHGAYHWTLAAVIGFDTILEGNTLSLILSDSLGVANIKARGIKPVVKDIFRKLFELKYPNEVFQPKICTIIAKTPSQSNSVDCGVFILDYVTDILRDPKRFVEEVNKKRSLLELDWDDISTNSDYGDREKYLSIVQKYATSEEELKVAASSEIGSPLDIEEVKVSKVKRNRRI</sequence>
<name>A0A2T0FIT3_9ASCO</name>
<gene>
    <name evidence="7" type="ORF">B9G98_02532</name>
</gene>
<dbReference type="RefSeq" id="XP_024664857.1">
    <property type="nucleotide sequence ID" value="XM_024809089.1"/>
</dbReference>
<evidence type="ECO:0000256" key="3">
    <source>
        <dbReference type="ARBA" id="ARBA00022801"/>
    </source>
</evidence>
<dbReference type="Gene3D" id="3.40.395.10">
    <property type="entry name" value="Adenoviral Proteinase, Chain A"/>
    <property type="match status" value="1"/>
</dbReference>
<reference evidence="7 8" key="1">
    <citation type="submission" date="2017-04" db="EMBL/GenBank/DDBJ databases">
        <title>Genome sequencing of [Candida] sorbophila.</title>
        <authorList>
            <person name="Ahn J.O."/>
        </authorList>
    </citation>
    <scope>NUCLEOTIDE SEQUENCE [LARGE SCALE GENOMIC DNA]</scope>
    <source>
        <strain evidence="7 8">DS02</strain>
    </source>
</reference>
<dbReference type="InterPro" id="IPR003653">
    <property type="entry name" value="Peptidase_C48_C"/>
</dbReference>
<dbReference type="GO" id="GO:0008234">
    <property type="term" value="F:cysteine-type peptidase activity"/>
    <property type="evidence" value="ECO:0007669"/>
    <property type="project" value="UniProtKB-KW"/>
</dbReference>
<feature type="region of interest" description="Disordered" evidence="5">
    <location>
        <begin position="155"/>
        <end position="207"/>
    </location>
</feature>
<dbReference type="GO" id="GO:0006508">
    <property type="term" value="P:proteolysis"/>
    <property type="evidence" value="ECO:0007669"/>
    <property type="project" value="UniProtKB-KW"/>
</dbReference>
<dbReference type="PROSITE" id="PS50600">
    <property type="entry name" value="ULP_PROTEASE"/>
    <property type="match status" value="1"/>
</dbReference>
<dbReference type="Proteomes" id="UP000238350">
    <property type="component" value="Unassembled WGS sequence"/>
</dbReference>
<dbReference type="Pfam" id="PF02902">
    <property type="entry name" value="Peptidase_C48"/>
    <property type="match status" value="1"/>
</dbReference>
<dbReference type="InterPro" id="IPR038765">
    <property type="entry name" value="Papain-like_cys_pep_sf"/>
</dbReference>
<evidence type="ECO:0000313" key="7">
    <source>
        <dbReference type="EMBL" id="PRT54912.1"/>
    </source>
</evidence>
<keyword evidence="8" id="KW-1185">Reference proteome</keyword>
<feature type="domain" description="Ubiquitin-like protease family profile" evidence="6">
    <location>
        <begin position="257"/>
        <end position="429"/>
    </location>
</feature>
<dbReference type="SUPFAM" id="SSF54001">
    <property type="entry name" value="Cysteine proteinases"/>
    <property type="match status" value="1"/>
</dbReference>
<dbReference type="GeneID" id="36516280"/>
<dbReference type="EMBL" id="NDIQ01000021">
    <property type="protein sequence ID" value="PRT54912.1"/>
    <property type="molecule type" value="Genomic_DNA"/>
</dbReference>
<evidence type="ECO:0000256" key="1">
    <source>
        <dbReference type="ARBA" id="ARBA00005234"/>
    </source>
</evidence>
<organism evidence="7 8">
    <name type="scientific">Wickerhamiella sorbophila</name>
    <dbReference type="NCBI Taxonomy" id="45607"/>
    <lineage>
        <taxon>Eukaryota</taxon>
        <taxon>Fungi</taxon>
        <taxon>Dikarya</taxon>
        <taxon>Ascomycota</taxon>
        <taxon>Saccharomycotina</taxon>
        <taxon>Dipodascomycetes</taxon>
        <taxon>Dipodascales</taxon>
        <taxon>Trichomonascaceae</taxon>
        <taxon>Wickerhamiella</taxon>
    </lineage>
</organism>
<dbReference type="STRING" id="45607.A0A2T0FIT3"/>
<dbReference type="AlphaFoldDB" id="A0A2T0FIT3"/>
<dbReference type="OrthoDB" id="442460at2759"/>
<dbReference type="PANTHER" id="PTHR46915">
    <property type="entry name" value="UBIQUITIN-LIKE PROTEASE 4-RELATED"/>
    <property type="match status" value="1"/>
</dbReference>
<evidence type="ECO:0000313" key="8">
    <source>
        <dbReference type="Proteomes" id="UP000238350"/>
    </source>
</evidence>
<comment type="caution">
    <text evidence="7">The sequence shown here is derived from an EMBL/GenBank/DDBJ whole genome shotgun (WGS) entry which is preliminary data.</text>
</comment>
<proteinExistence type="inferred from homology"/>
<keyword evidence="3" id="KW-0378">Hydrolase</keyword>
<dbReference type="GO" id="GO:0019783">
    <property type="term" value="F:ubiquitin-like protein peptidase activity"/>
    <property type="evidence" value="ECO:0007669"/>
    <property type="project" value="UniProtKB-ARBA"/>
</dbReference>